<dbReference type="EMBL" id="BQNB010021188">
    <property type="protein sequence ID" value="GJU03799.1"/>
    <property type="molecule type" value="Genomic_DNA"/>
</dbReference>
<organism evidence="1 2">
    <name type="scientific">Tanacetum coccineum</name>
    <dbReference type="NCBI Taxonomy" id="301880"/>
    <lineage>
        <taxon>Eukaryota</taxon>
        <taxon>Viridiplantae</taxon>
        <taxon>Streptophyta</taxon>
        <taxon>Embryophyta</taxon>
        <taxon>Tracheophyta</taxon>
        <taxon>Spermatophyta</taxon>
        <taxon>Magnoliopsida</taxon>
        <taxon>eudicotyledons</taxon>
        <taxon>Gunneridae</taxon>
        <taxon>Pentapetalae</taxon>
        <taxon>asterids</taxon>
        <taxon>campanulids</taxon>
        <taxon>Asterales</taxon>
        <taxon>Asteraceae</taxon>
        <taxon>Asteroideae</taxon>
        <taxon>Anthemideae</taxon>
        <taxon>Anthemidinae</taxon>
        <taxon>Tanacetum</taxon>
    </lineage>
</organism>
<keyword evidence="2" id="KW-1185">Reference proteome</keyword>
<name>A0ABQ5IUF0_9ASTR</name>
<sequence length="336" mass="40043">MTKVIKGKFKKIKDVEVEDVPLTCDASLEVFNIEVSRLSRMDDDLFTYEVEVANIPCDSKIDDDSEQEADDDMGYDPSDVAFIEWLRSKIFNYKTMDHYTIKALWIYWIREDDEVELTDEESSVDEDDIAKVFRIDTNIFDYETPLCSAFKKFNYLLEVDPNLLTNDIIGFKTYEDYTNDWIYEWNKDVPWVDEKPWTDDNGYCNGGNLPGAYINGNQLHYQDYEWYEALEDSELKDLALRNKTIMEGVINEDDDESRYKQMRRWNIYTNCDDVYEINHGNNEKEELCEIHKLPVCSIRRYMMIKYSFNNDEEYVSVKEDEYDDLTITRKEAYRAY</sequence>
<reference evidence="1" key="1">
    <citation type="journal article" date="2022" name="Int. J. Mol. Sci.">
        <title>Draft Genome of Tanacetum Coccineum: Genomic Comparison of Closely Related Tanacetum-Family Plants.</title>
        <authorList>
            <person name="Yamashiro T."/>
            <person name="Shiraishi A."/>
            <person name="Nakayama K."/>
            <person name="Satake H."/>
        </authorList>
    </citation>
    <scope>NUCLEOTIDE SEQUENCE</scope>
</reference>
<accession>A0ABQ5IUF0</accession>
<evidence type="ECO:0000313" key="1">
    <source>
        <dbReference type="EMBL" id="GJU03799.1"/>
    </source>
</evidence>
<comment type="caution">
    <text evidence="1">The sequence shown here is derived from an EMBL/GenBank/DDBJ whole genome shotgun (WGS) entry which is preliminary data.</text>
</comment>
<gene>
    <name evidence="1" type="ORF">Tco_1114137</name>
</gene>
<proteinExistence type="predicted"/>
<dbReference type="Proteomes" id="UP001151760">
    <property type="component" value="Unassembled WGS sequence"/>
</dbReference>
<evidence type="ECO:0000313" key="2">
    <source>
        <dbReference type="Proteomes" id="UP001151760"/>
    </source>
</evidence>
<reference evidence="1" key="2">
    <citation type="submission" date="2022-01" db="EMBL/GenBank/DDBJ databases">
        <authorList>
            <person name="Yamashiro T."/>
            <person name="Shiraishi A."/>
            <person name="Satake H."/>
            <person name="Nakayama K."/>
        </authorList>
    </citation>
    <scope>NUCLEOTIDE SEQUENCE</scope>
</reference>
<protein>
    <submittedName>
        <fullName evidence="1">Uncharacterized protein</fullName>
    </submittedName>
</protein>